<sequence length="167" mass="19627">MNHFLFSMDQLAISTLPRCKSKVFIWWLAFLLYMAVPGKLSQDRESAQKFLENQTKDIHHLKEHLMEEMGLGEEAADKILNETSNEAQFFLMHDYDNNSKLDGLEILHGLFHHHHSHEEGQENSSIPENEFADFVDTILQDRDYDDDGFIDYPEFVRSFQQHREGPE</sequence>
<feature type="domain" description="EF-hand" evidence="4">
    <location>
        <begin position="130"/>
        <end position="165"/>
    </location>
</feature>
<dbReference type="InterPro" id="IPR011992">
    <property type="entry name" value="EF-hand-dom_pair"/>
</dbReference>
<keyword evidence="1" id="KW-0732">Signal</keyword>
<dbReference type="Gene3D" id="1.10.238.10">
    <property type="entry name" value="EF-hand"/>
    <property type="match status" value="1"/>
</dbReference>
<proteinExistence type="predicted"/>
<keyword evidence="3" id="KW-0106">Calcium</keyword>
<dbReference type="InterPro" id="IPR002048">
    <property type="entry name" value="EF_hand_dom"/>
</dbReference>
<organism evidence="5 6">
    <name type="scientific">Porites evermanni</name>
    <dbReference type="NCBI Taxonomy" id="104178"/>
    <lineage>
        <taxon>Eukaryota</taxon>
        <taxon>Metazoa</taxon>
        <taxon>Cnidaria</taxon>
        <taxon>Anthozoa</taxon>
        <taxon>Hexacorallia</taxon>
        <taxon>Scleractinia</taxon>
        <taxon>Fungiina</taxon>
        <taxon>Poritidae</taxon>
        <taxon>Porites</taxon>
    </lineage>
</organism>
<dbReference type="PANTHER" id="PTHR23104">
    <property type="entry name" value="MULTIPLE COAGULATION FACTOR DEFICIENCY PROTEIN 2 NEURAL STEM CELL DERIVED NEURONAL SURVIVAL PROTEIN"/>
    <property type="match status" value="1"/>
</dbReference>
<dbReference type="PROSITE" id="PS50222">
    <property type="entry name" value="EF_HAND_2"/>
    <property type="match status" value="1"/>
</dbReference>
<dbReference type="InterPro" id="IPR018247">
    <property type="entry name" value="EF_Hand_1_Ca_BS"/>
</dbReference>
<evidence type="ECO:0000313" key="6">
    <source>
        <dbReference type="Proteomes" id="UP001159427"/>
    </source>
</evidence>
<evidence type="ECO:0000256" key="2">
    <source>
        <dbReference type="ARBA" id="ARBA00022737"/>
    </source>
</evidence>
<gene>
    <name evidence="5" type="ORF">PEVE_00044300</name>
</gene>
<dbReference type="SUPFAM" id="SSF47473">
    <property type="entry name" value="EF-hand"/>
    <property type="match status" value="1"/>
</dbReference>
<dbReference type="Proteomes" id="UP001159427">
    <property type="component" value="Unassembled WGS sequence"/>
</dbReference>
<dbReference type="PROSITE" id="PS00018">
    <property type="entry name" value="EF_HAND_1"/>
    <property type="match status" value="1"/>
</dbReference>
<keyword evidence="6" id="KW-1185">Reference proteome</keyword>
<comment type="caution">
    <text evidence="5">The sequence shown here is derived from an EMBL/GenBank/DDBJ whole genome shotgun (WGS) entry which is preliminary data.</text>
</comment>
<dbReference type="EMBL" id="CALNXI010000932">
    <property type="protein sequence ID" value="CAH3147531.1"/>
    <property type="molecule type" value="Genomic_DNA"/>
</dbReference>
<evidence type="ECO:0000313" key="5">
    <source>
        <dbReference type="EMBL" id="CAH3147531.1"/>
    </source>
</evidence>
<accession>A0ABN8PNH4</accession>
<evidence type="ECO:0000259" key="4">
    <source>
        <dbReference type="PROSITE" id="PS50222"/>
    </source>
</evidence>
<protein>
    <recommendedName>
        <fullName evidence="4">EF-hand domain-containing protein</fullName>
    </recommendedName>
</protein>
<dbReference type="InterPro" id="IPR052110">
    <property type="entry name" value="MCFD2-like"/>
</dbReference>
<keyword evidence="2" id="KW-0677">Repeat</keyword>
<dbReference type="PANTHER" id="PTHR23104:SF1">
    <property type="entry name" value="EF-HAND DOMAIN-CONTAINING PROTEIN"/>
    <property type="match status" value="1"/>
</dbReference>
<reference evidence="5 6" key="1">
    <citation type="submission" date="2022-05" db="EMBL/GenBank/DDBJ databases">
        <authorList>
            <consortium name="Genoscope - CEA"/>
            <person name="William W."/>
        </authorList>
    </citation>
    <scope>NUCLEOTIDE SEQUENCE [LARGE SCALE GENOMIC DNA]</scope>
</reference>
<name>A0ABN8PNH4_9CNID</name>
<evidence type="ECO:0000256" key="1">
    <source>
        <dbReference type="ARBA" id="ARBA00022729"/>
    </source>
</evidence>
<evidence type="ECO:0000256" key="3">
    <source>
        <dbReference type="ARBA" id="ARBA00022837"/>
    </source>
</evidence>